<dbReference type="GO" id="GO:0098796">
    <property type="term" value="C:membrane protein complex"/>
    <property type="evidence" value="ECO:0007669"/>
    <property type="project" value="UniProtKB-ARBA"/>
</dbReference>
<protein>
    <submittedName>
        <fullName evidence="6">Lipoprotein-releasing system ATP-binding protein LolD</fullName>
        <ecNumber evidence="6">3.6.3.-</ecNumber>
    </submittedName>
</protein>
<evidence type="ECO:0000256" key="2">
    <source>
        <dbReference type="ARBA" id="ARBA00022448"/>
    </source>
</evidence>
<keyword evidence="2" id="KW-0813">Transport</keyword>
<evidence type="ECO:0000256" key="4">
    <source>
        <dbReference type="ARBA" id="ARBA00022840"/>
    </source>
</evidence>
<dbReference type="EC" id="3.6.3.-" evidence="6"/>
<dbReference type="GO" id="GO:0022857">
    <property type="term" value="F:transmembrane transporter activity"/>
    <property type="evidence" value="ECO:0007669"/>
    <property type="project" value="TreeGrafter"/>
</dbReference>
<evidence type="ECO:0000259" key="5">
    <source>
        <dbReference type="PROSITE" id="PS50893"/>
    </source>
</evidence>
<dbReference type="PANTHER" id="PTHR24220:SF689">
    <property type="entry name" value="LIPOPROTEIN-RELEASING SYSTEM ATP-BINDING PROTEIN LOLD"/>
    <property type="match status" value="1"/>
</dbReference>
<accession>A0A1J5SDN3</accession>
<gene>
    <name evidence="6" type="primary">lolD_8</name>
    <name evidence="6" type="ORF">GALL_115680</name>
</gene>
<dbReference type="InterPro" id="IPR017911">
    <property type="entry name" value="MacB-like_ATP-bd"/>
</dbReference>
<organism evidence="6">
    <name type="scientific">mine drainage metagenome</name>
    <dbReference type="NCBI Taxonomy" id="410659"/>
    <lineage>
        <taxon>unclassified sequences</taxon>
        <taxon>metagenomes</taxon>
        <taxon>ecological metagenomes</taxon>
    </lineage>
</organism>
<dbReference type="PROSITE" id="PS00211">
    <property type="entry name" value="ABC_TRANSPORTER_1"/>
    <property type="match status" value="1"/>
</dbReference>
<comment type="similarity">
    <text evidence="1">Belongs to the ABC transporter superfamily.</text>
</comment>
<proteinExistence type="inferred from homology"/>
<dbReference type="EMBL" id="MLJW01000044">
    <property type="protein sequence ID" value="OIR06378.1"/>
    <property type="molecule type" value="Genomic_DNA"/>
</dbReference>
<dbReference type="InterPro" id="IPR003439">
    <property type="entry name" value="ABC_transporter-like_ATP-bd"/>
</dbReference>
<feature type="domain" description="ABC transporter" evidence="5">
    <location>
        <begin position="10"/>
        <end position="229"/>
    </location>
</feature>
<dbReference type="GO" id="GO:0005524">
    <property type="term" value="F:ATP binding"/>
    <property type="evidence" value="ECO:0007669"/>
    <property type="project" value="UniProtKB-KW"/>
</dbReference>
<dbReference type="FunFam" id="3.40.50.300:FF:000032">
    <property type="entry name" value="Export ABC transporter ATP-binding protein"/>
    <property type="match status" value="1"/>
</dbReference>
<keyword evidence="4 6" id="KW-0067">ATP-binding</keyword>
<dbReference type="InterPro" id="IPR003593">
    <property type="entry name" value="AAA+_ATPase"/>
</dbReference>
<dbReference type="SUPFAM" id="SSF52540">
    <property type="entry name" value="P-loop containing nucleoside triphosphate hydrolases"/>
    <property type="match status" value="1"/>
</dbReference>
<dbReference type="GO" id="GO:0016887">
    <property type="term" value="F:ATP hydrolysis activity"/>
    <property type="evidence" value="ECO:0007669"/>
    <property type="project" value="InterPro"/>
</dbReference>
<dbReference type="CDD" id="cd03255">
    <property type="entry name" value="ABC_MJ0796_LolCDE_FtsE"/>
    <property type="match status" value="1"/>
</dbReference>
<evidence type="ECO:0000313" key="6">
    <source>
        <dbReference type="EMBL" id="OIR06378.1"/>
    </source>
</evidence>
<dbReference type="Gene3D" id="3.40.50.300">
    <property type="entry name" value="P-loop containing nucleotide triphosphate hydrolases"/>
    <property type="match status" value="1"/>
</dbReference>
<dbReference type="InterPro" id="IPR015854">
    <property type="entry name" value="ABC_transpr_LolD-like"/>
</dbReference>
<keyword evidence="3" id="KW-0547">Nucleotide-binding</keyword>
<dbReference type="PANTHER" id="PTHR24220">
    <property type="entry name" value="IMPORT ATP-BINDING PROTEIN"/>
    <property type="match status" value="1"/>
</dbReference>
<dbReference type="Pfam" id="PF00005">
    <property type="entry name" value="ABC_tran"/>
    <property type="match status" value="1"/>
</dbReference>
<evidence type="ECO:0000256" key="3">
    <source>
        <dbReference type="ARBA" id="ARBA00022741"/>
    </source>
</evidence>
<name>A0A1J5SDN3_9ZZZZ</name>
<keyword evidence="6" id="KW-0449">Lipoprotein</keyword>
<keyword evidence="6" id="KW-0378">Hydrolase</keyword>
<dbReference type="GO" id="GO:0005886">
    <property type="term" value="C:plasma membrane"/>
    <property type="evidence" value="ECO:0007669"/>
    <property type="project" value="TreeGrafter"/>
</dbReference>
<dbReference type="SMART" id="SM00382">
    <property type="entry name" value="AAA"/>
    <property type="match status" value="1"/>
</dbReference>
<evidence type="ECO:0000256" key="1">
    <source>
        <dbReference type="ARBA" id="ARBA00005417"/>
    </source>
</evidence>
<reference evidence="6" key="1">
    <citation type="submission" date="2016-10" db="EMBL/GenBank/DDBJ databases">
        <title>Sequence of Gallionella enrichment culture.</title>
        <authorList>
            <person name="Poehlein A."/>
            <person name="Muehling M."/>
            <person name="Daniel R."/>
        </authorList>
    </citation>
    <scope>NUCLEOTIDE SEQUENCE</scope>
</reference>
<dbReference type="InterPro" id="IPR017871">
    <property type="entry name" value="ABC_transporter-like_CS"/>
</dbReference>
<dbReference type="PROSITE" id="PS50893">
    <property type="entry name" value="ABC_TRANSPORTER_2"/>
    <property type="match status" value="1"/>
</dbReference>
<dbReference type="InterPro" id="IPR027417">
    <property type="entry name" value="P-loop_NTPase"/>
</dbReference>
<sequence>MNDSTATPALRCSGLQRYLGQDEARVHVLRGVSFEAHRGQVYAIVGPSGCGKSTLLYLLGLLDRPDGGEIFIDGQSMAAIDDEERTAARCRHIGFVFQFHFLMPEFTALENVMMPMRKLGRLTPAQMTDRARSLLDSVGLGEKTKRLATQLSGGEQQRVAVARALANEPTIILADEPTGNLDVRNSNLVFDLLTRLAKENGQAVVLVTHNPDIAKACDHVRPMRDGLFVS</sequence>
<dbReference type="AlphaFoldDB" id="A0A1J5SDN3"/>
<comment type="caution">
    <text evidence="6">The sequence shown here is derived from an EMBL/GenBank/DDBJ whole genome shotgun (WGS) entry which is preliminary data.</text>
</comment>